<accession>A0A9P3B8H7</accession>
<name>A0A9P3B8H7_9EURO</name>
<proteinExistence type="predicted"/>
<gene>
    <name evidence="3" type="ORF">Asppvi_003492</name>
</gene>
<dbReference type="Proteomes" id="UP001043456">
    <property type="component" value="Unassembled WGS sequence"/>
</dbReference>
<feature type="coiled-coil region" evidence="1">
    <location>
        <begin position="173"/>
        <end position="200"/>
    </location>
</feature>
<feature type="transmembrane region" description="Helical" evidence="2">
    <location>
        <begin position="150"/>
        <end position="171"/>
    </location>
</feature>
<keyword evidence="2" id="KW-1133">Transmembrane helix</keyword>
<sequence>MGNIESIIRPDNPKREQKVRDLVLDISSDLQFICTKSNDIITTMNQLLTSNFAHVVYDKNNPKQLLEDIRDRFTQIETLARHKYEKLDAGVNKVPLEEVIKKWEGRSPGEIGDMVDHFKDYGYTAEVAAIAASLAIFVVLGPILTTMFGFMGTIAAGVISIIGGAVGYIVVEIVAAEEKYHKLEEAIRELTKTKQLLSGNREKIANAADDLKLAIRLAQVKRA</sequence>
<keyword evidence="2" id="KW-0812">Transmembrane</keyword>
<keyword evidence="4" id="KW-1185">Reference proteome</keyword>
<evidence type="ECO:0000313" key="3">
    <source>
        <dbReference type="EMBL" id="GIJ84643.1"/>
    </source>
</evidence>
<keyword evidence="1" id="KW-0175">Coiled coil</keyword>
<reference evidence="3 4" key="1">
    <citation type="submission" date="2018-10" db="EMBL/GenBank/DDBJ databases">
        <title>Pan-genome distribution and transcriptional activeness of fungal secondary metabolism genes in Aspergillus section Fumigati.</title>
        <authorList>
            <person name="Takahashi H."/>
            <person name="Umemura M."/>
            <person name="Ninomiya A."/>
            <person name="Kusuya Y."/>
            <person name="Urayama S."/>
            <person name="Shimizu M."/>
            <person name="Watanabe A."/>
            <person name="Kamei K."/>
            <person name="Yaguchi T."/>
            <person name="Hagiwara D."/>
        </authorList>
    </citation>
    <scope>NUCLEOTIDE SEQUENCE [LARGE SCALE GENOMIC DNA]</scope>
    <source>
        <strain evidence="3 4">IFM 55266</strain>
    </source>
</reference>
<dbReference type="EMBL" id="BHVY01000002">
    <property type="protein sequence ID" value="GIJ84643.1"/>
    <property type="molecule type" value="Genomic_DNA"/>
</dbReference>
<feature type="transmembrane region" description="Helical" evidence="2">
    <location>
        <begin position="123"/>
        <end position="144"/>
    </location>
</feature>
<comment type="caution">
    <text evidence="3">The sequence shown here is derived from an EMBL/GenBank/DDBJ whole genome shotgun (WGS) entry which is preliminary data.</text>
</comment>
<protein>
    <submittedName>
        <fullName evidence="3">Uncharacterized protein</fullName>
    </submittedName>
</protein>
<keyword evidence="2" id="KW-0472">Membrane</keyword>
<feature type="unsure residue" description="I or L" evidence="3">
    <location>
        <position position="30"/>
    </location>
</feature>
<evidence type="ECO:0000313" key="4">
    <source>
        <dbReference type="Proteomes" id="UP001043456"/>
    </source>
</evidence>
<organism evidence="3 4">
    <name type="scientific">Aspergillus pseudoviridinutans</name>
    <dbReference type="NCBI Taxonomy" id="1517512"/>
    <lineage>
        <taxon>Eukaryota</taxon>
        <taxon>Fungi</taxon>
        <taxon>Dikarya</taxon>
        <taxon>Ascomycota</taxon>
        <taxon>Pezizomycotina</taxon>
        <taxon>Eurotiomycetes</taxon>
        <taxon>Eurotiomycetidae</taxon>
        <taxon>Eurotiales</taxon>
        <taxon>Aspergillaceae</taxon>
        <taxon>Aspergillus</taxon>
        <taxon>Aspergillus subgen. Fumigati</taxon>
    </lineage>
</organism>
<dbReference type="OrthoDB" id="4526810at2759"/>
<evidence type="ECO:0000256" key="1">
    <source>
        <dbReference type="SAM" id="Coils"/>
    </source>
</evidence>
<evidence type="ECO:0000256" key="2">
    <source>
        <dbReference type="SAM" id="Phobius"/>
    </source>
</evidence>
<dbReference type="AlphaFoldDB" id="A0A9P3B8H7"/>